<dbReference type="Proteomes" id="UP000261520">
    <property type="component" value="Unplaced"/>
</dbReference>
<dbReference type="Ensembl" id="ENSPMGT00000013783.1">
    <property type="protein sequence ID" value="ENSPMGP00000012912.1"/>
    <property type="gene ID" value="ENSPMGG00000010644.1"/>
</dbReference>
<feature type="chain" id="PRO_5017480307" evidence="12">
    <location>
        <begin position="19"/>
        <end position="142"/>
    </location>
</feature>
<evidence type="ECO:0000256" key="10">
    <source>
        <dbReference type="ARBA" id="ARBA00023170"/>
    </source>
</evidence>
<dbReference type="InterPro" id="IPR006985">
    <property type="entry name" value="RAMP"/>
</dbReference>
<evidence type="ECO:0000256" key="6">
    <source>
        <dbReference type="ARBA" id="ARBA00022729"/>
    </source>
</evidence>
<evidence type="ECO:0000256" key="4">
    <source>
        <dbReference type="ARBA" id="ARBA00022475"/>
    </source>
</evidence>
<evidence type="ECO:0000256" key="8">
    <source>
        <dbReference type="ARBA" id="ARBA00023136"/>
    </source>
</evidence>
<evidence type="ECO:0000313" key="13">
    <source>
        <dbReference type="Ensembl" id="ENSPMGP00000012912.1"/>
    </source>
</evidence>
<feature type="transmembrane region" description="Helical" evidence="11">
    <location>
        <begin position="115"/>
        <end position="137"/>
    </location>
</feature>
<dbReference type="Gene3D" id="1.10.150.510">
    <property type="entry name" value="Receptor activity modifying family"/>
    <property type="match status" value="1"/>
</dbReference>
<feature type="transmembrane region" description="Helical" evidence="11">
    <location>
        <begin position="43"/>
        <end position="69"/>
    </location>
</feature>
<comment type="subcellular location">
    <subcellularLocation>
        <location evidence="1">Cell membrane</location>
        <topology evidence="1">Single-pass type I membrane protein</topology>
    </subcellularLocation>
</comment>
<evidence type="ECO:0000256" key="12">
    <source>
        <dbReference type="SAM" id="SignalP"/>
    </source>
</evidence>
<dbReference type="InterPro" id="IPR038126">
    <property type="entry name" value="RAMP_sf"/>
</dbReference>
<keyword evidence="8 11" id="KW-0472">Membrane</keyword>
<dbReference type="GO" id="GO:0005886">
    <property type="term" value="C:plasma membrane"/>
    <property type="evidence" value="ECO:0007669"/>
    <property type="project" value="UniProtKB-SubCell"/>
</dbReference>
<evidence type="ECO:0000256" key="9">
    <source>
        <dbReference type="ARBA" id="ARBA00023157"/>
    </source>
</evidence>
<dbReference type="GO" id="GO:0015026">
    <property type="term" value="F:coreceptor activity"/>
    <property type="evidence" value="ECO:0007669"/>
    <property type="project" value="InterPro"/>
</dbReference>
<dbReference type="STRING" id="409849.ENSPMGP00000012912"/>
<keyword evidence="4" id="KW-1003">Cell membrane</keyword>
<dbReference type="Pfam" id="PF04901">
    <property type="entry name" value="RAMP"/>
    <property type="match status" value="1"/>
</dbReference>
<feature type="signal peptide" evidence="12">
    <location>
        <begin position="1"/>
        <end position="18"/>
    </location>
</feature>
<protein>
    <submittedName>
        <fullName evidence="13">Uncharacterized protein</fullName>
    </submittedName>
</protein>
<evidence type="ECO:0000256" key="2">
    <source>
        <dbReference type="ARBA" id="ARBA00007087"/>
    </source>
</evidence>
<reference evidence="13" key="2">
    <citation type="submission" date="2025-09" db="UniProtKB">
        <authorList>
            <consortium name="Ensembl"/>
        </authorList>
    </citation>
    <scope>IDENTIFICATION</scope>
</reference>
<reference evidence="13" key="1">
    <citation type="submission" date="2025-08" db="UniProtKB">
        <authorList>
            <consortium name="Ensembl"/>
        </authorList>
    </citation>
    <scope>IDENTIFICATION</scope>
</reference>
<proteinExistence type="inferred from homology"/>
<sequence>MLLVFPSVLLLCLCPGESLHPLLSHSSPLPLSSLTPSSPFQELYFFFIIFFTILFSVGVFVWCSTYSVLKLCVDTWARGHWCSGVGTLVDDFFKDVHLTYFSECGRIQDPPVTALVLMVAPLVISTLLLPILCVYLTTRKQE</sequence>
<accession>A0A3B4A784</accession>
<keyword evidence="10" id="KW-0675">Receptor</keyword>
<evidence type="ECO:0000256" key="1">
    <source>
        <dbReference type="ARBA" id="ARBA00004251"/>
    </source>
</evidence>
<evidence type="ECO:0000313" key="14">
    <source>
        <dbReference type="Proteomes" id="UP000261520"/>
    </source>
</evidence>
<keyword evidence="5 11" id="KW-0812">Transmembrane</keyword>
<evidence type="ECO:0000256" key="5">
    <source>
        <dbReference type="ARBA" id="ARBA00022692"/>
    </source>
</evidence>
<keyword evidence="7 11" id="KW-1133">Transmembrane helix</keyword>
<evidence type="ECO:0000256" key="11">
    <source>
        <dbReference type="SAM" id="Phobius"/>
    </source>
</evidence>
<dbReference type="GO" id="GO:0006886">
    <property type="term" value="P:intracellular protein transport"/>
    <property type="evidence" value="ECO:0007669"/>
    <property type="project" value="InterPro"/>
</dbReference>
<comment type="similarity">
    <text evidence="2">Belongs to the RAMP family.</text>
</comment>
<organism evidence="13 14">
    <name type="scientific">Periophthalmus magnuspinnatus</name>
    <dbReference type="NCBI Taxonomy" id="409849"/>
    <lineage>
        <taxon>Eukaryota</taxon>
        <taxon>Metazoa</taxon>
        <taxon>Chordata</taxon>
        <taxon>Craniata</taxon>
        <taxon>Vertebrata</taxon>
        <taxon>Euteleostomi</taxon>
        <taxon>Actinopterygii</taxon>
        <taxon>Neopterygii</taxon>
        <taxon>Teleostei</taxon>
        <taxon>Neoteleostei</taxon>
        <taxon>Acanthomorphata</taxon>
        <taxon>Gobiaria</taxon>
        <taxon>Gobiiformes</taxon>
        <taxon>Gobioidei</taxon>
        <taxon>Gobiidae</taxon>
        <taxon>Oxudercinae</taxon>
        <taxon>Periophthalmus</taxon>
    </lineage>
</organism>
<evidence type="ECO:0000256" key="7">
    <source>
        <dbReference type="ARBA" id="ARBA00022989"/>
    </source>
</evidence>
<evidence type="ECO:0000256" key="3">
    <source>
        <dbReference type="ARBA" id="ARBA00022448"/>
    </source>
</evidence>
<keyword evidence="14" id="KW-1185">Reference proteome</keyword>
<keyword evidence="3" id="KW-0813">Transport</keyword>
<keyword evidence="6 12" id="KW-0732">Signal</keyword>
<dbReference type="AlphaFoldDB" id="A0A3B4A784"/>
<name>A0A3B4A784_9GOBI</name>
<keyword evidence="9" id="KW-1015">Disulfide bond</keyword>
<dbReference type="GO" id="GO:0008277">
    <property type="term" value="P:regulation of G protein-coupled receptor signaling pathway"/>
    <property type="evidence" value="ECO:0007669"/>
    <property type="project" value="InterPro"/>
</dbReference>